<protein>
    <submittedName>
        <fullName evidence="1">Transcription factor Tfb4</fullName>
    </submittedName>
</protein>
<name>A0ACD0NNJ9_9BASI</name>
<dbReference type="Proteomes" id="UP000245626">
    <property type="component" value="Unassembled WGS sequence"/>
</dbReference>
<keyword evidence="2" id="KW-1185">Reference proteome</keyword>
<evidence type="ECO:0000313" key="2">
    <source>
        <dbReference type="Proteomes" id="UP000245626"/>
    </source>
</evidence>
<organism evidence="1 2">
    <name type="scientific">Violaceomyces palustris</name>
    <dbReference type="NCBI Taxonomy" id="1673888"/>
    <lineage>
        <taxon>Eukaryota</taxon>
        <taxon>Fungi</taxon>
        <taxon>Dikarya</taxon>
        <taxon>Basidiomycota</taxon>
        <taxon>Ustilaginomycotina</taxon>
        <taxon>Ustilaginomycetes</taxon>
        <taxon>Violaceomycetales</taxon>
        <taxon>Violaceomycetaceae</taxon>
        <taxon>Violaceomyces</taxon>
    </lineage>
</organism>
<reference evidence="1 2" key="1">
    <citation type="journal article" date="2018" name="Mol. Biol. Evol.">
        <title>Broad Genomic Sampling Reveals a Smut Pathogenic Ancestry of the Fungal Clade Ustilaginomycotina.</title>
        <authorList>
            <person name="Kijpornyongpan T."/>
            <person name="Mondo S.J."/>
            <person name="Barry K."/>
            <person name="Sandor L."/>
            <person name="Lee J."/>
            <person name="Lipzen A."/>
            <person name="Pangilinan J."/>
            <person name="LaButti K."/>
            <person name="Hainaut M."/>
            <person name="Henrissat B."/>
            <person name="Grigoriev I.V."/>
            <person name="Spatafora J.W."/>
            <person name="Aime M.C."/>
        </authorList>
    </citation>
    <scope>NUCLEOTIDE SEQUENCE [LARGE SCALE GENOMIC DNA]</scope>
    <source>
        <strain evidence="1 2">SA 807</strain>
    </source>
</reference>
<accession>A0ACD0NNJ9</accession>
<gene>
    <name evidence="1" type="ORF">IE53DRAFT_390467</name>
</gene>
<evidence type="ECO:0000313" key="1">
    <source>
        <dbReference type="EMBL" id="PWN47393.1"/>
    </source>
</evidence>
<sequence length="359" mass="38906">MPEPSKAPAKSTDVANAGFSHLATKASSGQASKNSTDFLVLIIDVNPLSWASNFSLSSQASIASRELESVLDAILIFLNAHIAMQHENGLAVYAASLGLAKLLFTTAPFASKGDLGGSSEAIKSKPDANTYQHFRHVDNAVLQGIRKMAREVSEKDQTDTASNQATLGIVSAMSQALCQLNRLTMTDQTGSEQSLSGKTPGTLAAKSSMSSRILILSATPDASTQYIPMMNCIFGAQKKGILIDVCKMFGDDTVFLQQASHLTGGSYFRLDEQLGLLQTLMSAYLPSRSIRELLNLPNQDEVDFRAACFCHRKIVDIGYVCSVCLSLFCEPRPQCLTCKSKYPQSTLERFAQENQNRIK</sequence>
<proteinExistence type="predicted"/>
<dbReference type="EMBL" id="KZ820444">
    <property type="protein sequence ID" value="PWN47393.1"/>
    <property type="molecule type" value="Genomic_DNA"/>
</dbReference>